<dbReference type="Proteomes" id="UP000044602">
    <property type="component" value="Unassembled WGS sequence"/>
</dbReference>
<gene>
    <name evidence="1" type="ORF">BN1708_012932</name>
</gene>
<dbReference type="AlphaFoldDB" id="A0A0G4LFJ0"/>
<reference evidence="1 2" key="1">
    <citation type="submission" date="2015-05" db="EMBL/GenBank/DDBJ databases">
        <authorList>
            <person name="Wang D.B."/>
            <person name="Wang M."/>
        </authorList>
    </citation>
    <scope>NUCLEOTIDE SEQUENCE [LARGE SCALE GENOMIC DNA]</scope>
    <source>
        <strain evidence="1">VL1</strain>
    </source>
</reference>
<organism evidence="1 2">
    <name type="scientific">Verticillium longisporum</name>
    <name type="common">Verticillium dahliae var. longisporum</name>
    <dbReference type="NCBI Taxonomy" id="100787"/>
    <lineage>
        <taxon>Eukaryota</taxon>
        <taxon>Fungi</taxon>
        <taxon>Dikarya</taxon>
        <taxon>Ascomycota</taxon>
        <taxon>Pezizomycotina</taxon>
        <taxon>Sordariomycetes</taxon>
        <taxon>Hypocreomycetidae</taxon>
        <taxon>Glomerellales</taxon>
        <taxon>Plectosphaerellaceae</taxon>
        <taxon>Verticillium</taxon>
    </lineage>
</organism>
<evidence type="ECO:0000313" key="1">
    <source>
        <dbReference type="EMBL" id="CRK20787.1"/>
    </source>
</evidence>
<keyword evidence="2" id="KW-1185">Reference proteome</keyword>
<dbReference type="EMBL" id="CVQH01011891">
    <property type="protein sequence ID" value="CRK20787.1"/>
    <property type="molecule type" value="Genomic_DNA"/>
</dbReference>
<accession>A0A0G4LFJ0</accession>
<name>A0A0G4LFJ0_VERLO</name>
<protein>
    <submittedName>
        <fullName evidence="1">Uncharacterized protein</fullName>
    </submittedName>
</protein>
<sequence>MVLEGTGTEVFCAVAVLGSIVALDTELVTFGKGKGVAGEGRELGVGTKLLGEDETPATAPLLGGVEVPLDRLGRTLAARDAGTEAVVVLRTPGGYDEFASADDSGVPVGAGGMVTTVELGGDAGAVGMVTVPVITVVVLFEVGKGGDEENVTGSEATLILLVAFTVCCALELESIKVDGEPLGMSDAANEELSPAEPGCRVGLSVVLREPDDWLVVMVAFVDGNGAAPVVEGPTMLFVPLVLELTPVVVVLPATEPLTRVAVDEGLVVEAMPGINGWLAAVSLPVVGGVPIAEDEPETTDERVAPWEEMPGTVMLASPLELATISEEPIDDESGRIVPLISPAAVPELGAVRPPVVLKGIDAEIVAGADELPVAICSGGELDGIPSEDSPSVEGVSTGTVALLGTLNVDMRLLEAGGEIAPDIEVAVTEMLDSVAVHVGKADVVSTGGDMTPGVIVSSGLDMLIVELLKGDRDVSVVDSCEGNAVAELLRPVKLGSGSPTSSLLLLEILAGPEEDLLNELPEKAPDNADLEEDCGGYMPLPAGFVVSDISGGYGPSVVELSGFSEGDPELPMTSVGPADDWLPEKNVLEAPVVRSDVNDVFPGLLDIETWCWRITFSKLVAQGIMASGHEEGYGQQHRN</sequence>
<proteinExistence type="predicted"/>
<evidence type="ECO:0000313" key="2">
    <source>
        <dbReference type="Proteomes" id="UP000044602"/>
    </source>
</evidence>